<dbReference type="EMBL" id="RCHU02000017">
    <property type="protein sequence ID" value="KAL3568108.1"/>
    <property type="molecule type" value="Genomic_DNA"/>
</dbReference>
<name>A0ACC4APC9_POPAL</name>
<protein>
    <submittedName>
        <fullName evidence="1">Uncharacterized protein</fullName>
    </submittedName>
</protein>
<gene>
    <name evidence="1" type="ORF">D5086_030759</name>
</gene>
<dbReference type="Proteomes" id="UP000309997">
    <property type="component" value="Unassembled WGS sequence"/>
</dbReference>
<evidence type="ECO:0000313" key="2">
    <source>
        <dbReference type="Proteomes" id="UP000309997"/>
    </source>
</evidence>
<organism evidence="1 2">
    <name type="scientific">Populus alba</name>
    <name type="common">White poplar</name>
    <dbReference type="NCBI Taxonomy" id="43335"/>
    <lineage>
        <taxon>Eukaryota</taxon>
        <taxon>Viridiplantae</taxon>
        <taxon>Streptophyta</taxon>
        <taxon>Embryophyta</taxon>
        <taxon>Tracheophyta</taxon>
        <taxon>Spermatophyta</taxon>
        <taxon>Magnoliopsida</taxon>
        <taxon>eudicotyledons</taxon>
        <taxon>Gunneridae</taxon>
        <taxon>Pentapetalae</taxon>
        <taxon>rosids</taxon>
        <taxon>fabids</taxon>
        <taxon>Malpighiales</taxon>
        <taxon>Salicaceae</taxon>
        <taxon>Saliceae</taxon>
        <taxon>Populus</taxon>
    </lineage>
</organism>
<reference evidence="1 2" key="1">
    <citation type="journal article" date="2024" name="Plant Biotechnol. J.">
        <title>Genome and CRISPR/Cas9 system of a widespread forest tree (Populus alba) in the world.</title>
        <authorList>
            <person name="Liu Y.J."/>
            <person name="Jiang P.F."/>
            <person name="Han X.M."/>
            <person name="Li X.Y."/>
            <person name="Wang H.M."/>
            <person name="Wang Y.J."/>
            <person name="Wang X.X."/>
            <person name="Zeng Q.Y."/>
        </authorList>
    </citation>
    <scope>NUCLEOTIDE SEQUENCE [LARGE SCALE GENOMIC DNA]</scope>
    <source>
        <strain evidence="2">cv. PAL-ZL1</strain>
    </source>
</reference>
<keyword evidence="2" id="KW-1185">Reference proteome</keyword>
<accession>A0ACC4APC9</accession>
<comment type="caution">
    <text evidence="1">The sequence shown here is derived from an EMBL/GenBank/DDBJ whole genome shotgun (WGS) entry which is preliminary data.</text>
</comment>
<proteinExistence type="predicted"/>
<sequence>MPSIQPLFFAIIGFPMHPQIRQIARSCSDTLRIYMPLNFDWAHMARALDKRRDGVLLAWTWNMRSLQYKIFRSYSSEAVLKSFPAAPTLSWNELAALAGSCTIELINPPLQQFCNLWLRGVLGDKSTTSWTLLTATWNVAFES</sequence>
<evidence type="ECO:0000313" key="1">
    <source>
        <dbReference type="EMBL" id="KAL3568108.1"/>
    </source>
</evidence>